<protein>
    <submittedName>
        <fullName evidence="2">Uncharacterized protein</fullName>
    </submittedName>
</protein>
<proteinExistence type="predicted"/>
<feature type="region of interest" description="Disordered" evidence="1">
    <location>
        <begin position="77"/>
        <end position="106"/>
    </location>
</feature>
<keyword evidence="3" id="KW-1185">Reference proteome</keyword>
<feature type="compositionally biased region" description="Polar residues" evidence="1">
    <location>
        <begin position="215"/>
        <end position="226"/>
    </location>
</feature>
<dbReference type="RefSeq" id="XP_013322320.1">
    <property type="nucleotide sequence ID" value="XM_013466866.1"/>
</dbReference>
<organism evidence="2 3">
    <name type="scientific">Exophiala xenobiotica</name>
    <dbReference type="NCBI Taxonomy" id="348802"/>
    <lineage>
        <taxon>Eukaryota</taxon>
        <taxon>Fungi</taxon>
        <taxon>Dikarya</taxon>
        <taxon>Ascomycota</taxon>
        <taxon>Pezizomycotina</taxon>
        <taxon>Eurotiomycetes</taxon>
        <taxon>Chaetothyriomycetidae</taxon>
        <taxon>Chaetothyriales</taxon>
        <taxon>Herpotrichiellaceae</taxon>
        <taxon>Exophiala</taxon>
    </lineage>
</organism>
<feature type="compositionally biased region" description="Acidic residues" evidence="1">
    <location>
        <begin position="177"/>
        <end position="192"/>
    </location>
</feature>
<dbReference type="EMBL" id="KN847317">
    <property type="protein sequence ID" value="KIW61736.1"/>
    <property type="molecule type" value="Genomic_DNA"/>
</dbReference>
<reference evidence="2 3" key="1">
    <citation type="submission" date="2015-01" db="EMBL/GenBank/DDBJ databases">
        <title>The Genome Sequence of Exophiala xenobiotica CBS118157.</title>
        <authorList>
            <consortium name="The Broad Institute Genomics Platform"/>
            <person name="Cuomo C."/>
            <person name="de Hoog S."/>
            <person name="Gorbushina A."/>
            <person name="Stielow B."/>
            <person name="Teixiera M."/>
            <person name="Abouelleil A."/>
            <person name="Chapman S.B."/>
            <person name="Priest M."/>
            <person name="Young S.K."/>
            <person name="Wortman J."/>
            <person name="Nusbaum C."/>
            <person name="Birren B."/>
        </authorList>
    </citation>
    <scope>NUCLEOTIDE SEQUENCE [LARGE SCALE GENOMIC DNA]</scope>
    <source>
        <strain evidence="2 3">CBS 118157</strain>
    </source>
</reference>
<accession>A0A0D2C9R9</accession>
<name>A0A0D2C9R9_9EURO</name>
<feature type="region of interest" description="Disordered" evidence="1">
    <location>
        <begin position="174"/>
        <end position="226"/>
    </location>
</feature>
<dbReference type="HOGENOM" id="CLU_106796_0_0_1"/>
<evidence type="ECO:0000313" key="3">
    <source>
        <dbReference type="Proteomes" id="UP000054342"/>
    </source>
</evidence>
<dbReference type="Proteomes" id="UP000054342">
    <property type="component" value="Unassembled WGS sequence"/>
</dbReference>
<feature type="compositionally biased region" description="Low complexity" evidence="1">
    <location>
        <begin position="79"/>
        <end position="100"/>
    </location>
</feature>
<evidence type="ECO:0000313" key="2">
    <source>
        <dbReference type="EMBL" id="KIW61736.1"/>
    </source>
</evidence>
<evidence type="ECO:0000256" key="1">
    <source>
        <dbReference type="SAM" id="MobiDB-lite"/>
    </source>
</evidence>
<sequence length="226" mass="25336">MLKVRSSRKAECQPSPASRRVLRTLKCFSTHASLSSHSISQVLSSRPDHSKHTTTVMGLKRKASVIDNAGYCLRGLTRPSAPSSTSSSSFSPTSTNTLSPAHNSHDKGTYNFCQIEAVPYYLNSRTRKRHRDDRPEEEIIHEHTLRKLYDAQRLHLDEALPISELIDLDEQARVMEEGEEEDEDTDMSDEPLAELPRSPQRNQRTLEAFFGGRNTAATPSSKSDQG</sequence>
<dbReference type="OrthoDB" id="5336357at2759"/>
<gene>
    <name evidence="2" type="ORF">PV05_01823</name>
</gene>
<dbReference type="AlphaFoldDB" id="A0A0D2C9R9"/>
<dbReference type="GeneID" id="25323731"/>
<dbReference type="STRING" id="348802.A0A0D2C9R9"/>